<dbReference type="GO" id="GO:0005737">
    <property type="term" value="C:cytoplasm"/>
    <property type="evidence" value="ECO:0007669"/>
    <property type="project" value="TreeGrafter"/>
</dbReference>
<name>A0A1H4D8H5_9BURK</name>
<evidence type="ECO:0000256" key="2">
    <source>
        <dbReference type="ARBA" id="ARBA00023125"/>
    </source>
</evidence>
<evidence type="ECO:0000256" key="1">
    <source>
        <dbReference type="ARBA" id="ARBA00022490"/>
    </source>
</evidence>
<dbReference type="STRING" id="592050.SAMN05421875_12334"/>
<dbReference type="GeneID" id="34231681"/>
<dbReference type="PANTHER" id="PTHR43096:SF52">
    <property type="entry name" value="DNAJ HOMOLOG 1, MITOCHONDRIAL-RELATED"/>
    <property type="match status" value="1"/>
</dbReference>
<dbReference type="RefSeq" id="WP_092699582.1">
    <property type="nucleotide sequence ID" value="NZ_CAXIQL010000048.1"/>
</dbReference>
<evidence type="ECO:0000313" key="6">
    <source>
        <dbReference type="EMBL" id="SEA68957.1"/>
    </source>
</evidence>
<dbReference type="FunFam" id="2.60.260.20:FF:000008">
    <property type="entry name" value="Curved DNA-binding protein"/>
    <property type="match status" value="1"/>
</dbReference>
<feature type="region of interest" description="Disordered" evidence="4">
    <location>
        <begin position="118"/>
        <end position="148"/>
    </location>
</feature>
<dbReference type="GO" id="GO:0051082">
    <property type="term" value="F:unfolded protein binding"/>
    <property type="evidence" value="ECO:0007669"/>
    <property type="project" value="InterPro"/>
</dbReference>
<dbReference type="InterPro" id="IPR008971">
    <property type="entry name" value="HSP40/DnaJ_pept-bd"/>
</dbReference>
<dbReference type="EMBL" id="FNQJ01000023">
    <property type="protein sequence ID" value="SEA68957.1"/>
    <property type="molecule type" value="Genomic_DNA"/>
</dbReference>
<dbReference type="PROSITE" id="PS50076">
    <property type="entry name" value="DNAJ_2"/>
    <property type="match status" value="1"/>
</dbReference>
<evidence type="ECO:0000256" key="4">
    <source>
        <dbReference type="SAM" id="MobiDB-lite"/>
    </source>
</evidence>
<dbReference type="GO" id="GO:0003677">
    <property type="term" value="F:DNA binding"/>
    <property type="evidence" value="ECO:0007669"/>
    <property type="project" value="UniProtKB-KW"/>
</dbReference>
<feature type="domain" description="J" evidence="5">
    <location>
        <begin position="5"/>
        <end position="69"/>
    </location>
</feature>
<dbReference type="Gene3D" id="2.60.260.20">
    <property type="entry name" value="Urease metallochaperone UreE, N-terminal domain"/>
    <property type="match status" value="2"/>
</dbReference>
<dbReference type="Pfam" id="PF00226">
    <property type="entry name" value="DnaJ"/>
    <property type="match status" value="1"/>
</dbReference>
<evidence type="ECO:0000256" key="3">
    <source>
        <dbReference type="ARBA" id="ARBA00023186"/>
    </source>
</evidence>
<gene>
    <name evidence="6" type="ORF">SAMN05421875_12334</name>
</gene>
<proteinExistence type="predicted"/>
<dbReference type="SMART" id="SM00271">
    <property type="entry name" value="DnaJ"/>
    <property type="match status" value="1"/>
</dbReference>
<dbReference type="PANTHER" id="PTHR43096">
    <property type="entry name" value="DNAJ HOMOLOG 1, MITOCHONDRIAL-RELATED"/>
    <property type="match status" value="1"/>
</dbReference>
<dbReference type="SUPFAM" id="SSF49493">
    <property type="entry name" value="HSP40/DnaJ peptide-binding domain"/>
    <property type="match status" value="2"/>
</dbReference>
<feature type="compositionally biased region" description="Basic residues" evidence="4">
    <location>
        <begin position="119"/>
        <end position="129"/>
    </location>
</feature>
<dbReference type="InterPro" id="IPR036869">
    <property type="entry name" value="J_dom_sf"/>
</dbReference>
<dbReference type="InterPro" id="IPR001623">
    <property type="entry name" value="DnaJ_domain"/>
</dbReference>
<protein>
    <submittedName>
        <fullName evidence="6">Curved DNA-binding protein</fullName>
    </submittedName>
</protein>
<dbReference type="GO" id="GO:0042026">
    <property type="term" value="P:protein refolding"/>
    <property type="evidence" value="ECO:0007669"/>
    <property type="project" value="TreeGrafter"/>
</dbReference>
<keyword evidence="3" id="KW-0143">Chaperone</keyword>
<dbReference type="SUPFAM" id="SSF46565">
    <property type="entry name" value="Chaperone J-domain"/>
    <property type="match status" value="1"/>
</dbReference>
<dbReference type="CDD" id="cd06257">
    <property type="entry name" value="DnaJ"/>
    <property type="match status" value="1"/>
</dbReference>
<keyword evidence="1" id="KW-0963">Cytoplasm</keyword>
<accession>A0A1H4D8H5</accession>
<evidence type="ECO:0000259" key="5">
    <source>
        <dbReference type="PROSITE" id="PS50076"/>
    </source>
</evidence>
<evidence type="ECO:0000313" key="7">
    <source>
        <dbReference type="Proteomes" id="UP000199002"/>
    </source>
</evidence>
<organism evidence="6 7">
    <name type="scientific">Acidovorax soli</name>
    <dbReference type="NCBI Taxonomy" id="592050"/>
    <lineage>
        <taxon>Bacteria</taxon>
        <taxon>Pseudomonadati</taxon>
        <taxon>Pseudomonadota</taxon>
        <taxon>Betaproteobacteria</taxon>
        <taxon>Burkholderiales</taxon>
        <taxon>Comamonadaceae</taxon>
        <taxon>Acidovorax</taxon>
    </lineage>
</organism>
<feature type="region of interest" description="Disordered" evidence="4">
    <location>
        <begin position="71"/>
        <end position="94"/>
    </location>
</feature>
<dbReference type="PRINTS" id="PR00625">
    <property type="entry name" value="JDOMAIN"/>
</dbReference>
<keyword evidence="7" id="KW-1185">Reference proteome</keyword>
<dbReference type="CDD" id="cd10747">
    <property type="entry name" value="DnaJ_C"/>
    <property type="match status" value="1"/>
</dbReference>
<dbReference type="AlphaFoldDB" id="A0A1H4D8H5"/>
<sequence>MEFKDYYQVLGVGKTATAEDIKKAYRKLARKYHPDVSKEADAMARMAEINEANAVLSDPEKREAYDALGRQAPHRPGQDFRPPPNWDAGFEFSDGAGAAGGPDGEFSDFFEQLFGRQARAQRPHGAHRQAPHDAAWDGAAPPSRGNDHHAKIELDLLDAYQGAERSLALRGARLDAAGRMVHEERSLQVKIPKGVREGQLIRLTGQGSPGTGGAPAGDLFLEVHFKPDARWRAIDRDVYQPVAVAPWEAELGAVIAVQTPAGALEVTVPARWKSGRKLRLKGRGIPAATPGDLYLELTVALPPAHSDAERAAYAALGAAFPRFNPRAIPGA</sequence>
<reference evidence="7" key="1">
    <citation type="submission" date="2016-10" db="EMBL/GenBank/DDBJ databases">
        <authorList>
            <person name="Varghese N."/>
            <person name="Submissions S."/>
        </authorList>
    </citation>
    <scope>NUCLEOTIDE SEQUENCE [LARGE SCALE GENOMIC DNA]</scope>
    <source>
        <strain evidence="7">DSM 25157</strain>
    </source>
</reference>
<dbReference type="Pfam" id="PF01556">
    <property type="entry name" value="DnaJ_C"/>
    <property type="match status" value="1"/>
</dbReference>
<dbReference type="Gene3D" id="1.10.287.110">
    <property type="entry name" value="DnaJ domain"/>
    <property type="match status" value="1"/>
</dbReference>
<keyword evidence="2 6" id="KW-0238">DNA-binding</keyword>
<dbReference type="Proteomes" id="UP000199002">
    <property type="component" value="Unassembled WGS sequence"/>
</dbReference>
<dbReference type="InterPro" id="IPR002939">
    <property type="entry name" value="DnaJ_C"/>
</dbReference>